<comment type="similarity">
    <text evidence="4">Belongs to the TonB-dependent receptor family.</text>
</comment>
<organism evidence="8 9">
    <name type="scientific">Asticcacaulis biprosthecium C19</name>
    <dbReference type="NCBI Taxonomy" id="715226"/>
    <lineage>
        <taxon>Bacteria</taxon>
        <taxon>Pseudomonadati</taxon>
        <taxon>Pseudomonadota</taxon>
        <taxon>Alphaproteobacteria</taxon>
        <taxon>Caulobacterales</taxon>
        <taxon>Caulobacteraceae</taxon>
        <taxon>Asticcacaulis</taxon>
    </lineage>
</organism>
<sequence length="1024" mass="110875">MAFKSGKTRGFKLALMGATLLTGLSALGVSVASAQDAAPADDTVVVVTGYRGSLQNSTTAKKRAVGFEDSIFAEDMGKFPDTNLAESFNRIPGITIAREITGEGTTIAIRGLGSSFTRIMLNGAAVATGSTGDINTNNSNREVDLDIFPPELFSQLTVYKSAKASLLEGGASGAVNMRQARPFDFKNDRIMYSVEGIKSSLADEGGYKGSLLFSKKFGTFGVLAGVSHQHTVISAEGWESIGWTNPGLSAAQNPASNRNNTGGGNWTIPGTVPAGAGNGLTTGATIDQALLLSLNPGLTIQQIDNALIPRLARPMHYYGTRDRTSGVLSLEYRPNENMRFWVDSMMAQKENDQERTDINLIGRSGQPIPMNMKVDRSDCSNGCVVTEATLANAQYFLEYRPWLEKSKFASINPGFSWQISDTLKWNVDANYTIATFRRDSPTVLVVTKPNSGLTVKYTNNLVDVPVTTSSVDLNDPKNFQWNGGRLNMQSEARQTQTRGLHTDLTWGTSEFNIQVGFAYDDTQRKITPYDNTTPWSNLACGNNPTVNIGGTPCRGDVITGTAAQVNALNSAYSAYPGYGTGYTAGATGMISYQGSAIPQSELANYLTPGPFGYINVDWDKFTAKTNYYQFLDQAPPTGGSNISSPRSYLREKVEGAYIQVNGDRDIMGHRLRYDLGIRAVTTTQIIGGQSSFADPRNTSATTPADGGRYPNIIVFSYTNTKYKNYLPSANFALNVTDNLIARVATSTTMTRPNPSSMLPGLGFGDPSAFQGTLGNASLTPYISENWDFGLEYYTGKEGYIALTAFNKKVNGFTTQLNTTYPFAYLANFGVTYETLGATQKTAIDLRGGPATAQVSLAQQVNVDGLLNIDGLEFSWVQPLGQWWDALEGFGYSTNYTQIKQKGTGAAPAIALGVPETTWNFTAFYEKGGYSIRLSDTYRDGSQASNGNQNGIPNAKLYNESYEQMDLSASVDLKEAFGLGHNLSLSLNVTNLNDATMRQNFQFESAPNWYYKPGTTYMLGVRGSF</sequence>
<dbReference type="Proteomes" id="UP000006512">
    <property type="component" value="Unassembled WGS sequence"/>
</dbReference>
<dbReference type="AlphaFoldDB" id="F4QMQ5"/>
<dbReference type="eggNOG" id="COG4771">
    <property type="taxonomic scope" value="Bacteria"/>
</dbReference>
<dbReference type="EMBL" id="GL883078">
    <property type="protein sequence ID" value="EGF91496.1"/>
    <property type="molecule type" value="Genomic_DNA"/>
</dbReference>
<protein>
    <submittedName>
        <fullName evidence="8">TonB-dependent receptor family protein</fullName>
    </submittedName>
</protein>
<dbReference type="RefSeq" id="WP_006273698.1">
    <property type="nucleotide sequence ID" value="NZ_GL883078.1"/>
</dbReference>
<dbReference type="Gene3D" id="2.40.170.20">
    <property type="entry name" value="TonB-dependent receptor, beta-barrel domain"/>
    <property type="match status" value="2"/>
</dbReference>
<proteinExistence type="inferred from homology"/>
<reference evidence="9" key="1">
    <citation type="submission" date="2011-03" db="EMBL/GenBank/DDBJ databases">
        <title>Draft genome sequence of Brevundimonas diminuta.</title>
        <authorList>
            <person name="Brown P.J.B."/>
            <person name="Buechlein A."/>
            <person name="Hemmerich C."/>
            <person name="Brun Y.V."/>
        </authorList>
    </citation>
    <scope>NUCLEOTIDE SEQUENCE [LARGE SCALE GENOMIC DNA]</scope>
    <source>
        <strain evidence="9">C19</strain>
    </source>
</reference>
<keyword evidence="9" id="KW-1185">Reference proteome</keyword>
<accession>F4QMQ5</accession>
<dbReference type="eggNOG" id="COG1629">
    <property type="taxonomic scope" value="Bacteria"/>
</dbReference>
<dbReference type="NCBIfam" id="TIGR01782">
    <property type="entry name" value="TonB-Xanth-Caul"/>
    <property type="match status" value="1"/>
</dbReference>
<evidence type="ECO:0000256" key="4">
    <source>
        <dbReference type="RuleBase" id="RU003357"/>
    </source>
</evidence>
<gene>
    <name evidence="8" type="ORF">ABI_29130</name>
</gene>
<comment type="subcellular location">
    <subcellularLocation>
        <location evidence="1 4">Cell outer membrane</location>
    </subcellularLocation>
</comment>
<dbReference type="STRING" id="715226.ABI_29130"/>
<evidence type="ECO:0000313" key="8">
    <source>
        <dbReference type="EMBL" id="EGF91496.1"/>
    </source>
</evidence>
<dbReference type="InterPro" id="IPR000531">
    <property type="entry name" value="Beta-barrel_TonB"/>
</dbReference>
<dbReference type="InterPro" id="IPR012910">
    <property type="entry name" value="Plug_dom"/>
</dbReference>
<dbReference type="PANTHER" id="PTHR40980">
    <property type="entry name" value="PLUG DOMAIN-CONTAINING PROTEIN"/>
    <property type="match status" value="1"/>
</dbReference>
<dbReference type="Gene3D" id="2.170.130.10">
    <property type="entry name" value="TonB-dependent receptor, plug domain"/>
    <property type="match status" value="1"/>
</dbReference>
<dbReference type="HOGENOM" id="CLU_006935_2_0_5"/>
<keyword evidence="2 4" id="KW-0472">Membrane</keyword>
<dbReference type="OrthoDB" id="5476657at2"/>
<feature type="domain" description="TonB-dependent receptor plug" evidence="7">
    <location>
        <begin position="69"/>
        <end position="175"/>
    </location>
</feature>
<keyword evidence="3" id="KW-0998">Cell outer membrane</keyword>
<evidence type="ECO:0000259" key="6">
    <source>
        <dbReference type="Pfam" id="PF00593"/>
    </source>
</evidence>
<dbReference type="InterPro" id="IPR036942">
    <property type="entry name" value="Beta-barrel_TonB_sf"/>
</dbReference>
<keyword evidence="5" id="KW-0732">Signal</keyword>
<dbReference type="SUPFAM" id="SSF56935">
    <property type="entry name" value="Porins"/>
    <property type="match status" value="1"/>
</dbReference>
<evidence type="ECO:0000256" key="5">
    <source>
        <dbReference type="SAM" id="SignalP"/>
    </source>
</evidence>
<evidence type="ECO:0000313" key="9">
    <source>
        <dbReference type="Proteomes" id="UP000006512"/>
    </source>
</evidence>
<dbReference type="InterPro" id="IPR037066">
    <property type="entry name" value="Plug_dom_sf"/>
</dbReference>
<dbReference type="InterPro" id="IPR010104">
    <property type="entry name" value="TonB_rcpt_bac"/>
</dbReference>
<evidence type="ECO:0000256" key="2">
    <source>
        <dbReference type="ARBA" id="ARBA00023136"/>
    </source>
</evidence>
<keyword evidence="8" id="KW-0675">Receptor</keyword>
<evidence type="ECO:0000256" key="3">
    <source>
        <dbReference type="ARBA" id="ARBA00023237"/>
    </source>
</evidence>
<keyword evidence="4" id="KW-0798">TonB box</keyword>
<feature type="domain" description="TonB-dependent receptor-like beta-barrel" evidence="6">
    <location>
        <begin position="473"/>
        <end position="991"/>
    </location>
</feature>
<feature type="signal peptide" evidence="5">
    <location>
        <begin position="1"/>
        <end position="34"/>
    </location>
</feature>
<evidence type="ECO:0000256" key="1">
    <source>
        <dbReference type="ARBA" id="ARBA00004442"/>
    </source>
</evidence>
<feature type="chain" id="PRO_5003314249" evidence="5">
    <location>
        <begin position="35"/>
        <end position="1024"/>
    </location>
</feature>
<dbReference type="Pfam" id="PF07715">
    <property type="entry name" value="Plug"/>
    <property type="match status" value="1"/>
</dbReference>
<dbReference type="PANTHER" id="PTHR40980:SF3">
    <property type="entry name" value="TONB-DEPENDENT RECEPTOR-LIKE BETA-BARREL DOMAIN-CONTAINING PROTEIN"/>
    <property type="match status" value="1"/>
</dbReference>
<dbReference type="GO" id="GO:0009279">
    <property type="term" value="C:cell outer membrane"/>
    <property type="evidence" value="ECO:0007669"/>
    <property type="project" value="UniProtKB-SubCell"/>
</dbReference>
<evidence type="ECO:0000259" key="7">
    <source>
        <dbReference type="Pfam" id="PF07715"/>
    </source>
</evidence>
<dbReference type="Pfam" id="PF00593">
    <property type="entry name" value="TonB_dep_Rec_b-barrel"/>
    <property type="match status" value="1"/>
</dbReference>
<name>F4QMQ5_9CAUL</name>